<gene>
    <name evidence="3" type="ORF">ACFHYQ_08865</name>
</gene>
<reference evidence="3 4" key="1">
    <citation type="submission" date="2024-09" db="EMBL/GenBank/DDBJ databases">
        <authorList>
            <person name="Sun Q."/>
            <person name="Mori K."/>
        </authorList>
    </citation>
    <scope>NUCLEOTIDE SEQUENCE [LARGE SCALE GENOMIC DNA]</scope>
    <source>
        <strain evidence="3 4">TBRC 1851</strain>
    </source>
</reference>
<feature type="region of interest" description="Disordered" evidence="1">
    <location>
        <begin position="38"/>
        <end position="74"/>
    </location>
</feature>
<dbReference type="Proteomes" id="UP001589870">
    <property type="component" value="Unassembled WGS sequence"/>
</dbReference>
<dbReference type="InterPro" id="IPR058488">
    <property type="entry name" value="DUF8175"/>
</dbReference>
<dbReference type="RefSeq" id="WP_394300618.1">
    <property type="nucleotide sequence ID" value="NZ_JBHMQT010000013.1"/>
</dbReference>
<accession>A0ABV6U1R6</accession>
<dbReference type="EMBL" id="JBHMQT010000013">
    <property type="protein sequence ID" value="MFC0862407.1"/>
    <property type="molecule type" value="Genomic_DNA"/>
</dbReference>
<protein>
    <recommendedName>
        <fullName evidence="2">DUF8175 domain-containing protein</fullName>
    </recommendedName>
</protein>
<dbReference type="InterPro" id="IPR006311">
    <property type="entry name" value="TAT_signal"/>
</dbReference>
<dbReference type="PROSITE" id="PS51318">
    <property type="entry name" value="TAT"/>
    <property type="match status" value="1"/>
</dbReference>
<evidence type="ECO:0000313" key="3">
    <source>
        <dbReference type="EMBL" id="MFC0862407.1"/>
    </source>
</evidence>
<feature type="domain" description="DUF8175" evidence="2">
    <location>
        <begin position="50"/>
        <end position="251"/>
    </location>
</feature>
<sequence>MNRPRNRRRLLALGGVMAALVAAVALLTVMRWSSPLDRPSAVPSNPVGQGHAVPSAPAGPAQAVPPASADQATPDMDLRGWRWADYRGVRLPYSSADGPRVVAGDRAYGFAPTPGGAVLAALHLGMRASPRWGPAVFEPTITEQFTGPETPALLRAVRATYDSVRAVAGVADGEPIGLAYVVVEAFRWQAYAPGLAIVDVVMAGPGRGGTTVRAATRMQLLWRDGDWRVVAPPGGDWARTSAVVTDLTGYTLFPASARGQAAR</sequence>
<evidence type="ECO:0000259" key="2">
    <source>
        <dbReference type="Pfam" id="PF26526"/>
    </source>
</evidence>
<evidence type="ECO:0000313" key="4">
    <source>
        <dbReference type="Proteomes" id="UP001589870"/>
    </source>
</evidence>
<keyword evidence="4" id="KW-1185">Reference proteome</keyword>
<name>A0ABV6U1R6_9ACTN</name>
<dbReference type="Pfam" id="PF26526">
    <property type="entry name" value="DUF8175"/>
    <property type="match status" value="1"/>
</dbReference>
<comment type="caution">
    <text evidence="3">The sequence shown here is derived from an EMBL/GenBank/DDBJ whole genome shotgun (WGS) entry which is preliminary data.</text>
</comment>
<evidence type="ECO:0000256" key="1">
    <source>
        <dbReference type="SAM" id="MobiDB-lite"/>
    </source>
</evidence>
<organism evidence="3 4">
    <name type="scientific">Sphaerimonospora cavernae</name>
    <dbReference type="NCBI Taxonomy" id="1740611"/>
    <lineage>
        <taxon>Bacteria</taxon>
        <taxon>Bacillati</taxon>
        <taxon>Actinomycetota</taxon>
        <taxon>Actinomycetes</taxon>
        <taxon>Streptosporangiales</taxon>
        <taxon>Streptosporangiaceae</taxon>
        <taxon>Sphaerimonospora</taxon>
    </lineage>
</organism>
<proteinExistence type="predicted"/>
<feature type="compositionally biased region" description="Low complexity" evidence="1">
    <location>
        <begin position="52"/>
        <end position="69"/>
    </location>
</feature>